<dbReference type="PANTHER" id="PTHR43585">
    <property type="entry name" value="FUMIPYRROLE BIOSYNTHESIS PROTEIN C"/>
    <property type="match status" value="1"/>
</dbReference>
<dbReference type="PANTHER" id="PTHR43585:SF2">
    <property type="entry name" value="ATP-GRASP ENZYME FSQD"/>
    <property type="match status" value="1"/>
</dbReference>
<dbReference type="Pfam" id="PF13535">
    <property type="entry name" value="ATP-grasp_4"/>
    <property type="match status" value="1"/>
</dbReference>
<evidence type="ECO:0000313" key="7">
    <source>
        <dbReference type="Proteomes" id="UP000185596"/>
    </source>
</evidence>
<dbReference type="Gene3D" id="3.40.50.20">
    <property type="match status" value="1"/>
</dbReference>
<dbReference type="Gene3D" id="3.30.470.20">
    <property type="entry name" value="ATP-grasp fold, B domain"/>
    <property type="match status" value="1"/>
</dbReference>
<dbReference type="AlphaFoldDB" id="A0A1Q8CK32"/>
<evidence type="ECO:0000256" key="2">
    <source>
        <dbReference type="ARBA" id="ARBA00022741"/>
    </source>
</evidence>
<proteinExistence type="predicted"/>
<gene>
    <name evidence="6" type="ORF">BU204_25670</name>
</gene>
<dbReference type="EMBL" id="MSIE01000050">
    <property type="protein sequence ID" value="OLF14683.1"/>
    <property type="molecule type" value="Genomic_DNA"/>
</dbReference>
<keyword evidence="3 4" id="KW-0067">ATP-binding</keyword>
<dbReference type="InterPro" id="IPR011761">
    <property type="entry name" value="ATP-grasp"/>
</dbReference>
<dbReference type="GO" id="GO:0046872">
    <property type="term" value="F:metal ion binding"/>
    <property type="evidence" value="ECO:0007669"/>
    <property type="project" value="InterPro"/>
</dbReference>
<keyword evidence="1" id="KW-0436">Ligase</keyword>
<name>A0A1Q8CK32_9PSEU</name>
<dbReference type="SMART" id="SM01209">
    <property type="entry name" value="GARS_A"/>
    <property type="match status" value="1"/>
</dbReference>
<sequence length="404" mass="43357">MSSTEGRTVLVIGIVENREFAIRTLLRAGVRLLLVDFVDAPHLRLADRYRGVGDLFDERQVRSAVADVLGADRPDAVMTFFDECMVLTATLAAEFGIPFMSADAARAATVKSVQRTVLAEAGVPQPRFRICHELDEVRAAVEELGFPVCVKPVDQAGSIGVGLAGSAEELGEITRRAWHSRLRANAPLLVEEQVRGQEISVEALTCDGETTVLCQVRKEVVAGESPIVNGHALPYQHAHAEAAEAAVRTGLAALGVDRCFSNTELIITESGPKVVEINARTPGDVIMDMIWHCSGFNPYLAALDMALGATPSVSLEWTHHEAMRFLCGKEGTLTGLRGIEQAAAVDGAVEVRLAATVGTRLREPRDNMDHVAFVVARAPALSDALARVTEMTNHLAVATTDGSH</sequence>
<dbReference type="Proteomes" id="UP000185596">
    <property type="component" value="Unassembled WGS sequence"/>
</dbReference>
<dbReference type="SUPFAM" id="SSF56059">
    <property type="entry name" value="Glutathione synthetase ATP-binding domain-like"/>
    <property type="match status" value="1"/>
</dbReference>
<dbReference type="STRING" id="1912961.BU204_25670"/>
<evidence type="ECO:0000259" key="5">
    <source>
        <dbReference type="PROSITE" id="PS50975"/>
    </source>
</evidence>
<evidence type="ECO:0000313" key="6">
    <source>
        <dbReference type="EMBL" id="OLF14683.1"/>
    </source>
</evidence>
<protein>
    <recommendedName>
        <fullName evidence="5">ATP-grasp domain-containing protein</fullName>
    </recommendedName>
</protein>
<dbReference type="RefSeq" id="WP_075128320.1">
    <property type="nucleotide sequence ID" value="NZ_MSIE01000050.1"/>
</dbReference>
<dbReference type="GO" id="GO:0016874">
    <property type="term" value="F:ligase activity"/>
    <property type="evidence" value="ECO:0007669"/>
    <property type="project" value="UniProtKB-KW"/>
</dbReference>
<dbReference type="PROSITE" id="PS50975">
    <property type="entry name" value="ATP_GRASP"/>
    <property type="match status" value="1"/>
</dbReference>
<evidence type="ECO:0000256" key="3">
    <source>
        <dbReference type="ARBA" id="ARBA00022840"/>
    </source>
</evidence>
<feature type="domain" description="ATP-grasp" evidence="5">
    <location>
        <begin position="115"/>
        <end position="307"/>
    </location>
</feature>
<accession>A0A1Q8CK32</accession>
<evidence type="ECO:0000256" key="4">
    <source>
        <dbReference type="PROSITE-ProRule" id="PRU00409"/>
    </source>
</evidence>
<evidence type="ECO:0000256" key="1">
    <source>
        <dbReference type="ARBA" id="ARBA00022598"/>
    </source>
</evidence>
<reference evidence="6 7" key="1">
    <citation type="submission" date="2016-12" db="EMBL/GenBank/DDBJ databases">
        <title>The draft genome sequence of Actinophytocola sp. 11-183.</title>
        <authorList>
            <person name="Wang W."/>
            <person name="Yuan L."/>
        </authorList>
    </citation>
    <scope>NUCLEOTIDE SEQUENCE [LARGE SCALE GENOMIC DNA]</scope>
    <source>
        <strain evidence="6 7">11-183</strain>
    </source>
</reference>
<organism evidence="6 7">
    <name type="scientific">Actinophytocola xanthii</name>
    <dbReference type="NCBI Taxonomy" id="1912961"/>
    <lineage>
        <taxon>Bacteria</taxon>
        <taxon>Bacillati</taxon>
        <taxon>Actinomycetota</taxon>
        <taxon>Actinomycetes</taxon>
        <taxon>Pseudonocardiales</taxon>
        <taxon>Pseudonocardiaceae</taxon>
    </lineage>
</organism>
<keyword evidence="7" id="KW-1185">Reference proteome</keyword>
<dbReference type="InterPro" id="IPR040570">
    <property type="entry name" value="LAL_C2"/>
</dbReference>
<dbReference type="InterPro" id="IPR052032">
    <property type="entry name" value="ATP-dep_AA_Ligase"/>
</dbReference>
<dbReference type="OrthoDB" id="24041at2"/>
<dbReference type="Pfam" id="PF18603">
    <property type="entry name" value="LAL_C2"/>
    <property type="match status" value="1"/>
</dbReference>
<dbReference type="GO" id="GO:0005524">
    <property type="term" value="F:ATP binding"/>
    <property type="evidence" value="ECO:0007669"/>
    <property type="project" value="UniProtKB-UniRule"/>
</dbReference>
<comment type="caution">
    <text evidence="6">The sequence shown here is derived from an EMBL/GenBank/DDBJ whole genome shotgun (WGS) entry which is preliminary data.</text>
</comment>
<keyword evidence="2 4" id="KW-0547">Nucleotide-binding</keyword>